<name>A0A7M7NWH0_STRPU</name>
<accession>A0A7M7NWH0</accession>
<dbReference type="InterPro" id="IPR001128">
    <property type="entry name" value="Cyt_P450"/>
</dbReference>
<keyword evidence="2" id="KW-0479">Metal-binding</keyword>
<dbReference type="InParanoid" id="A0A7M7NWH0"/>
<dbReference type="EnsemblMetazoa" id="XM_030985709">
    <property type="protein sequence ID" value="XP_030841569"/>
    <property type="gene ID" value="LOC100891579"/>
</dbReference>
<reference evidence="5" key="1">
    <citation type="submission" date="2015-02" db="EMBL/GenBank/DDBJ databases">
        <title>Genome sequencing for Strongylocentrotus purpuratus.</title>
        <authorList>
            <person name="Murali S."/>
            <person name="Liu Y."/>
            <person name="Vee V."/>
            <person name="English A."/>
            <person name="Wang M."/>
            <person name="Skinner E."/>
            <person name="Han Y."/>
            <person name="Muzny D.M."/>
            <person name="Worley K.C."/>
            <person name="Gibbs R.A."/>
        </authorList>
    </citation>
    <scope>NUCLEOTIDE SEQUENCE</scope>
</reference>
<dbReference type="GO" id="GO:0020037">
    <property type="term" value="F:heme binding"/>
    <property type="evidence" value="ECO:0007669"/>
    <property type="project" value="InterPro"/>
</dbReference>
<dbReference type="GO" id="GO:0016705">
    <property type="term" value="F:oxidoreductase activity, acting on paired donors, with incorporation or reduction of molecular oxygen"/>
    <property type="evidence" value="ECO:0007669"/>
    <property type="project" value="InterPro"/>
</dbReference>
<dbReference type="RefSeq" id="XP_030841570.1">
    <property type="nucleotide sequence ID" value="XM_030985710.1"/>
</dbReference>
<dbReference type="OMA" id="QNLEYKW"/>
<dbReference type="Pfam" id="PF00067">
    <property type="entry name" value="p450"/>
    <property type="match status" value="2"/>
</dbReference>
<comment type="similarity">
    <text evidence="1">Belongs to the cytochrome P450 family.</text>
</comment>
<dbReference type="RefSeq" id="XP_030841571.1">
    <property type="nucleotide sequence ID" value="XM_030985711.1"/>
</dbReference>
<keyword evidence="3" id="KW-0408">Iron</keyword>
<evidence type="ECO:0000256" key="1">
    <source>
        <dbReference type="ARBA" id="ARBA00010617"/>
    </source>
</evidence>
<dbReference type="PRINTS" id="PR00359">
    <property type="entry name" value="BP450"/>
</dbReference>
<dbReference type="KEGG" id="spu:100891579"/>
<sequence length="430" mass="49079">MATLKGKIGYPILGDSSVEFYRNVPLYVNSRIEEYGARIFQARILNKPTVFVCSANAVKELLTEHHTKMDLGYKAMLHHLYGDNIMFEEAAEANRLHALMHHVFIQNALLNFDSIVQKFIQRHFSDLHSRPSVQVYETFKLFATELMLALFLDLDVSDSADLVHDVASLATTHWHGVISVPMNWSVSYWSSSCKRAVEAKDKLLERIRDRLASQTDEGSFLTRAREAGFKDHAELEQHILPFVSALVPKAIASLLASFTLALCSENQEDMQEKARESSDYLDWCLLETERLWPPVLGGRRLVREDFVLDGYKVPKGYAVIYVSSIAHRDPNVFKNPNSFDPTRWANKRTEKEKLLFCYGDGPRCCVGTSLMKNLIKKVSQYLVGHYNWTLGDQEEDLDYKWLPMARPRELSVSFTRIDQSEASSELAGSD</sequence>
<proteinExistence type="inferred from homology"/>
<protein>
    <recommendedName>
        <fullName evidence="6">Cytochrome P450</fullName>
    </recommendedName>
</protein>
<dbReference type="RefSeq" id="XP_030841569.1">
    <property type="nucleotide sequence ID" value="XM_030985709.1"/>
</dbReference>
<dbReference type="GeneID" id="100891579"/>
<evidence type="ECO:0000313" key="4">
    <source>
        <dbReference type="EnsemblMetazoa" id="XP_030841571"/>
    </source>
</evidence>
<dbReference type="EnsemblMetazoa" id="XM_030985711">
    <property type="protein sequence ID" value="XP_030841571"/>
    <property type="gene ID" value="LOC100891579"/>
</dbReference>
<dbReference type="PANTHER" id="PTHR24286">
    <property type="entry name" value="CYTOCHROME P450 26"/>
    <property type="match status" value="1"/>
</dbReference>
<dbReference type="SUPFAM" id="SSF48264">
    <property type="entry name" value="Cytochrome P450"/>
    <property type="match status" value="1"/>
</dbReference>
<reference evidence="4" key="2">
    <citation type="submission" date="2021-01" db="UniProtKB">
        <authorList>
            <consortium name="EnsemblMetazoa"/>
        </authorList>
    </citation>
    <scope>IDENTIFICATION</scope>
</reference>
<dbReference type="GO" id="GO:0004497">
    <property type="term" value="F:monooxygenase activity"/>
    <property type="evidence" value="ECO:0007669"/>
    <property type="project" value="InterPro"/>
</dbReference>
<organism evidence="4 5">
    <name type="scientific">Strongylocentrotus purpuratus</name>
    <name type="common">Purple sea urchin</name>
    <dbReference type="NCBI Taxonomy" id="7668"/>
    <lineage>
        <taxon>Eukaryota</taxon>
        <taxon>Metazoa</taxon>
        <taxon>Echinodermata</taxon>
        <taxon>Eleutherozoa</taxon>
        <taxon>Echinozoa</taxon>
        <taxon>Echinoidea</taxon>
        <taxon>Euechinoidea</taxon>
        <taxon>Echinacea</taxon>
        <taxon>Camarodonta</taxon>
        <taxon>Echinidea</taxon>
        <taxon>Strongylocentrotidae</taxon>
        <taxon>Strongylocentrotus</taxon>
    </lineage>
</organism>
<dbReference type="EnsemblMetazoa" id="XM_030985708">
    <property type="protein sequence ID" value="XP_030841568"/>
    <property type="gene ID" value="LOC100891579"/>
</dbReference>
<dbReference type="RefSeq" id="XP_030841568.1">
    <property type="nucleotide sequence ID" value="XM_030985708.1"/>
</dbReference>
<dbReference type="InterPro" id="IPR002397">
    <property type="entry name" value="Cyt_P450_B"/>
</dbReference>
<dbReference type="InterPro" id="IPR036396">
    <property type="entry name" value="Cyt_P450_sf"/>
</dbReference>
<dbReference type="EnsemblMetazoa" id="XM_030985710">
    <property type="protein sequence ID" value="XP_030841570"/>
    <property type="gene ID" value="LOC100891579"/>
</dbReference>
<dbReference type="OrthoDB" id="1470350at2759"/>
<evidence type="ECO:0000256" key="3">
    <source>
        <dbReference type="ARBA" id="ARBA00023004"/>
    </source>
</evidence>
<dbReference type="Gene3D" id="1.10.630.10">
    <property type="entry name" value="Cytochrome P450"/>
    <property type="match status" value="1"/>
</dbReference>
<dbReference type="PANTHER" id="PTHR24286:SF252">
    <property type="entry name" value="CYTOCHROME P450 26B1"/>
    <property type="match status" value="1"/>
</dbReference>
<evidence type="ECO:0008006" key="6">
    <source>
        <dbReference type="Google" id="ProtNLM"/>
    </source>
</evidence>
<evidence type="ECO:0000256" key="2">
    <source>
        <dbReference type="ARBA" id="ARBA00022723"/>
    </source>
</evidence>
<dbReference type="GO" id="GO:0005506">
    <property type="term" value="F:iron ion binding"/>
    <property type="evidence" value="ECO:0007669"/>
    <property type="project" value="InterPro"/>
</dbReference>
<dbReference type="Proteomes" id="UP000007110">
    <property type="component" value="Unassembled WGS sequence"/>
</dbReference>
<keyword evidence="5" id="KW-1185">Reference proteome</keyword>
<evidence type="ECO:0000313" key="5">
    <source>
        <dbReference type="Proteomes" id="UP000007110"/>
    </source>
</evidence>
<dbReference type="AlphaFoldDB" id="A0A7M7NWH0"/>